<dbReference type="Proteomes" id="UP001172630">
    <property type="component" value="Unassembled WGS sequence"/>
</dbReference>
<evidence type="ECO:0000256" key="1">
    <source>
        <dbReference type="SAM" id="MobiDB-lite"/>
    </source>
</evidence>
<protein>
    <submittedName>
        <fullName evidence="2">DUF1376 domain-containing protein</fullName>
    </submittedName>
</protein>
<sequence>MAQYPSLPLFTDAYIADTQHLTNEEHGVYLRLLMFAWRTAECGLPDDDRRLALMVGVTPKKWATLKPVVMGFWTLREGLWTQKRLTAGREFVERSREQKRAAGFASSNAKALKKNNTIPTAVVTEVPTERVTEVPTERQQSISISIKDNNSRKTSSRDGAENGLSEANIREPKKDLIATEFEEKFWPVYPRKVDRKDALAAFRKARMKVPLDTIVTAVTAFAIEARGKDPQYVKHAARWINACSWENVAGAVAIETSEKWAARLQSARRQRRWSTRELGPLPGMTGCRVPVHLLEPGDGDGWTEMERGA</sequence>
<evidence type="ECO:0000313" key="3">
    <source>
        <dbReference type="Proteomes" id="UP001172630"/>
    </source>
</evidence>
<accession>A0ABT7KKQ2</accession>
<feature type="compositionally biased region" description="Basic and acidic residues" evidence="1">
    <location>
        <begin position="149"/>
        <end position="160"/>
    </location>
</feature>
<dbReference type="RefSeq" id="WP_285882184.1">
    <property type="nucleotide sequence ID" value="NZ_JARFYN010000038.1"/>
</dbReference>
<organism evidence="2 3">
    <name type="scientific">Rhizobium calliandrae</name>
    <dbReference type="NCBI Taxonomy" id="1312182"/>
    <lineage>
        <taxon>Bacteria</taxon>
        <taxon>Pseudomonadati</taxon>
        <taxon>Pseudomonadota</taxon>
        <taxon>Alphaproteobacteria</taxon>
        <taxon>Hyphomicrobiales</taxon>
        <taxon>Rhizobiaceae</taxon>
        <taxon>Rhizobium/Agrobacterium group</taxon>
        <taxon>Rhizobium</taxon>
    </lineage>
</organism>
<keyword evidence="3" id="KW-1185">Reference proteome</keyword>
<dbReference type="EMBL" id="JARFYN010000038">
    <property type="protein sequence ID" value="MDL2408737.1"/>
    <property type="molecule type" value="Genomic_DNA"/>
</dbReference>
<reference evidence="2" key="1">
    <citation type="submission" date="2023-06" db="EMBL/GenBank/DDBJ databases">
        <title>Phylogenetic Diversity of Rhizobium strains.</title>
        <authorList>
            <person name="Moura F.T."/>
            <person name="Helene L.C.F."/>
            <person name="Hungria M."/>
        </authorList>
    </citation>
    <scope>NUCLEOTIDE SEQUENCE</scope>
    <source>
        <strain evidence="2">CCGE524</strain>
    </source>
</reference>
<feature type="compositionally biased region" description="Polar residues" evidence="1">
    <location>
        <begin position="139"/>
        <end position="148"/>
    </location>
</feature>
<dbReference type="Pfam" id="PF07120">
    <property type="entry name" value="DUF1376"/>
    <property type="match status" value="1"/>
</dbReference>
<feature type="region of interest" description="Disordered" evidence="1">
    <location>
        <begin position="129"/>
        <end position="168"/>
    </location>
</feature>
<name>A0ABT7KKQ2_9HYPH</name>
<proteinExistence type="predicted"/>
<evidence type="ECO:0000313" key="2">
    <source>
        <dbReference type="EMBL" id="MDL2408737.1"/>
    </source>
</evidence>
<dbReference type="InterPro" id="IPR010781">
    <property type="entry name" value="DUF1376"/>
</dbReference>
<gene>
    <name evidence="2" type="ORF">PY650_24460</name>
</gene>
<comment type="caution">
    <text evidence="2">The sequence shown here is derived from an EMBL/GenBank/DDBJ whole genome shotgun (WGS) entry which is preliminary data.</text>
</comment>